<dbReference type="GO" id="GO:0005886">
    <property type="term" value="C:plasma membrane"/>
    <property type="evidence" value="ECO:0007669"/>
    <property type="project" value="UniProtKB-SubCell"/>
</dbReference>
<sequence>MVKNLFKDSVLYGAMNAVQKAAPFFIIPLVTRHLGKEALKIYDVSFAYVVVFLWLVVLGQDAAASVLYFDEKKTSFNKRQVTTYAFLLQVGSLLVFATLLLPFSQTWGGLLFSNDVAIASWWHFALAVLPGHLALNYALNLLLWQKRKAAYATLCLLQSIVSIASVWLSLVFFHGGLTALFYCIIGSTSLAALVGIMLVAKQLTASVLPVNTTLLKTLLRLGLPFALTAFFSQLLPSVDRLFLLHFGYGDKLASYVLAAKLGSLVNFGTSAFVLAFTPFSLAKLNEESAEEELSNLFRVVSTIAFLAVPFLLLFKNLLITFFADASYQDAAAFLPFFFLGWVFDLFYYFTVLGIYRSQKTHLSLVLFFSGFVLISLFNFLLVPQLGLYGAALSFCLCKAAVFFLSLVWLQKHFHLRIHAGSFVLAFAVSVVCSYAVYRLPLLVNVFVFTPLLFAVVFYLCKRK</sequence>
<feature type="transmembrane region" description="Helical" evidence="6">
    <location>
        <begin position="151"/>
        <end position="173"/>
    </location>
</feature>
<dbReference type="OrthoDB" id="9815248at2"/>
<evidence type="ECO:0000256" key="6">
    <source>
        <dbReference type="SAM" id="Phobius"/>
    </source>
</evidence>
<evidence type="ECO:0000256" key="5">
    <source>
        <dbReference type="ARBA" id="ARBA00023136"/>
    </source>
</evidence>
<feature type="transmembrane region" description="Helical" evidence="6">
    <location>
        <begin position="255"/>
        <end position="276"/>
    </location>
</feature>
<keyword evidence="4 6" id="KW-1133">Transmembrane helix</keyword>
<feature type="transmembrane region" description="Helical" evidence="6">
    <location>
        <begin position="179"/>
        <end position="198"/>
    </location>
</feature>
<dbReference type="Proteomes" id="UP000321204">
    <property type="component" value="Chromosome"/>
</dbReference>
<organism evidence="7 8">
    <name type="scientific">Flavisolibacter ginsenosidimutans</name>
    <dbReference type="NCBI Taxonomy" id="661481"/>
    <lineage>
        <taxon>Bacteria</taxon>
        <taxon>Pseudomonadati</taxon>
        <taxon>Bacteroidota</taxon>
        <taxon>Chitinophagia</taxon>
        <taxon>Chitinophagales</taxon>
        <taxon>Chitinophagaceae</taxon>
        <taxon>Flavisolibacter</taxon>
    </lineage>
</organism>
<keyword evidence="2" id="KW-1003">Cell membrane</keyword>
<evidence type="ECO:0000256" key="3">
    <source>
        <dbReference type="ARBA" id="ARBA00022692"/>
    </source>
</evidence>
<feature type="transmembrane region" description="Helical" evidence="6">
    <location>
        <begin position="81"/>
        <end position="101"/>
    </location>
</feature>
<evidence type="ECO:0000313" key="8">
    <source>
        <dbReference type="Proteomes" id="UP000321204"/>
    </source>
</evidence>
<dbReference type="RefSeq" id="WP_146787422.1">
    <property type="nucleotide sequence ID" value="NZ_BAABIO010000001.1"/>
</dbReference>
<comment type="subcellular location">
    <subcellularLocation>
        <location evidence="1">Cell membrane</location>
        <topology evidence="1">Multi-pass membrane protein</topology>
    </subcellularLocation>
</comment>
<feature type="transmembrane region" description="Helical" evidence="6">
    <location>
        <begin position="296"/>
        <end position="314"/>
    </location>
</feature>
<feature type="transmembrane region" description="Helical" evidence="6">
    <location>
        <begin position="218"/>
        <end position="235"/>
    </location>
</feature>
<dbReference type="EMBL" id="CP042433">
    <property type="protein sequence ID" value="QEC56522.1"/>
    <property type="molecule type" value="Genomic_DNA"/>
</dbReference>
<feature type="transmembrane region" description="Helical" evidence="6">
    <location>
        <begin position="442"/>
        <end position="460"/>
    </location>
</feature>
<feature type="transmembrane region" description="Helical" evidence="6">
    <location>
        <begin position="387"/>
        <end position="408"/>
    </location>
</feature>
<evidence type="ECO:0000313" key="7">
    <source>
        <dbReference type="EMBL" id="QEC56522.1"/>
    </source>
</evidence>
<protein>
    <submittedName>
        <fullName evidence="7">Oligosaccharide flippase family protein</fullName>
    </submittedName>
</protein>
<keyword evidence="5 6" id="KW-0472">Membrane</keyword>
<dbReference type="InterPro" id="IPR050833">
    <property type="entry name" value="Poly_Biosynth_Transport"/>
</dbReference>
<accession>A0A5B8UJE5</accession>
<feature type="transmembrane region" description="Helical" evidence="6">
    <location>
        <begin position="362"/>
        <end position="381"/>
    </location>
</feature>
<dbReference type="PANTHER" id="PTHR30250:SF11">
    <property type="entry name" value="O-ANTIGEN TRANSPORTER-RELATED"/>
    <property type="match status" value="1"/>
</dbReference>
<evidence type="ECO:0000256" key="2">
    <source>
        <dbReference type="ARBA" id="ARBA00022475"/>
    </source>
</evidence>
<feature type="transmembrane region" description="Helical" evidence="6">
    <location>
        <begin position="415"/>
        <end position="436"/>
    </location>
</feature>
<dbReference type="PANTHER" id="PTHR30250">
    <property type="entry name" value="PST FAMILY PREDICTED COLANIC ACID TRANSPORTER"/>
    <property type="match status" value="1"/>
</dbReference>
<dbReference type="AlphaFoldDB" id="A0A5B8UJE5"/>
<feature type="transmembrane region" description="Helical" evidence="6">
    <location>
        <begin position="46"/>
        <end position="69"/>
    </location>
</feature>
<evidence type="ECO:0000256" key="1">
    <source>
        <dbReference type="ARBA" id="ARBA00004651"/>
    </source>
</evidence>
<evidence type="ECO:0000256" key="4">
    <source>
        <dbReference type="ARBA" id="ARBA00022989"/>
    </source>
</evidence>
<reference evidence="7 8" key="1">
    <citation type="journal article" date="2015" name="Int. J. Syst. Evol. Microbiol.">
        <title>Flavisolibacter ginsenosidimutans sp. nov., with ginsenoside-converting activity isolated from soil used for cultivating ginseng.</title>
        <authorList>
            <person name="Zhao Y."/>
            <person name="Liu Q."/>
            <person name="Kang M.S."/>
            <person name="Jin F."/>
            <person name="Yu H."/>
            <person name="Im W.T."/>
        </authorList>
    </citation>
    <scope>NUCLEOTIDE SEQUENCE [LARGE SCALE GENOMIC DNA]</scope>
    <source>
        <strain evidence="7 8">Gsoil 636</strain>
    </source>
</reference>
<keyword evidence="8" id="KW-1185">Reference proteome</keyword>
<proteinExistence type="predicted"/>
<dbReference type="KEGG" id="fgg:FSB75_11655"/>
<feature type="transmembrane region" description="Helical" evidence="6">
    <location>
        <begin position="334"/>
        <end position="355"/>
    </location>
</feature>
<name>A0A5B8UJE5_9BACT</name>
<gene>
    <name evidence="7" type="ORF">FSB75_11655</name>
</gene>
<feature type="transmembrane region" description="Helical" evidence="6">
    <location>
        <begin position="121"/>
        <end position="139"/>
    </location>
</feature>
<keyword evidence="3 6" id="KW-0812">Transmembrane</keyword>